<dbReference type="PROSITE" id="PS00394">
    <property type="entry name" value="DNA_PHOTOLYASES_1_1"/>
    <property type="match status" value="1"/>
</dbReference>
<dbReference type="AlphaFoldDB" id="A0A2T3NF79"/>
<dbReference type="GO" id="GO:0003904">
    <property type="term" value="F:deoxyribodipyrimidine photo-lyase activity"/>
    <property type="evidence" value="ECO:0007669"/>
    <property type="project" value="TreeGrafter"/>
</dbReference>
<dbReference type="PROSITE" id="PS51645">
    <property type="entry name" value="PHR_CRY_ALPHA_BETA"/>
    <property type="match status" value="1"/>
</dbReference>
<dbReference type="OrthoDB" id="9772484at2"/>
<dbReference type="GO" id="GO:0071949">
    <property type="term" value="F:FAD binding"/>
    <property type="evidence" value="ECO:0007669"/>
    <property type="project" value="TreeGrafter"/>
</dbReference>
<evidence type="ECO:0000313" key="10">
    <source>
        <dbReference type="Proteomes" id="UP000241346"/>
    </source>
</evidence>
<comment type="caution">
    <text evidence="9">The sequence shown here is derived from an EMBL/GenBank/DDBJ whole genome shotgun (WGS) entry which is preliminary data.</text>
</comment>
<dbReference type="RefSeq" id="WP_107298035.1">
    <property type="nucleotide sequence ID" value="NZ_PYMB01000003.1"/>
</dbReference>
<dbReference type="Proteomes" id="UP000241346">
    <property type="component" value="Unassembled WGS sequence"/>
</dbReference>
<dbReference type="GO" id="GO:0006139">
    <property type="term" value="P:nucleobase-containing compound metabolic process"/>
    <property type="evidence" value="ECO:0007669"/>
    <property type="project" value="UniProtKB-ARBA"/>
</dbReference>
<dbReference type="InterPro" id="IPR036134">
    <property type="entry name" value="Crypto/Photolyase_FAD-like_sf"/>
</dbReference>
<dbReference type="Gene3D" id="3.40.50.620">
    <property type="entry name" value="HUPs"/>
    <property type="match status" value="1"/>
</dbReference>
<feature type="domain" description="Photolyase/cryptochrome alpha/beta" evidence="8">
    <location>
        <begin position="5"/>
        <end position="136"/>
    </location>
</feature>
<dbReference type="PANTHER" id="PTHR11455:SF9">
    <property type="entry name" value="CRYPTOCHROME CIRCADIAN CLOCK 5 ISOFORM X1"/>
    <property type="match status" value="1"/>
</dbReference>
<proteinExistence type="inferred from homology"/>
<dbReference type="GO" id="GO:0009416">
    <property type="term" value="P:response to light stimulus"/>
    <property type="evidence" value="ECO:0007669"/>
    <property type="project" value="TreeGrafter"/>
</dbReference>
<evidence type="ECO:0000256" key="5">
    <source>
        <dbReference type="ARBA" id="ARBA00022991"/>
    </source>
</evidence>
<evidence type="ECO:0000313" key="9">
    <source>
        <dbReference type="EMBL" id="PSW13210.1"/>
    </source>
</evidence>
<comment type="similarity">
    <text evidence="7">Belongs to the DNA photolyase family.</text>
</comment>
<reference evidence="9 10" key="1">
    <citation type="submission" date="2018-03" db="EMBL/GenBank/DDBJ databases">
        <title>Whole genome sequencing of Histamine producing bacteria.</title>
        <authorList>
            <person name="Butler K."/>
        </authorList>
    </citation>
    <scope>NUCLEOTIDE SEQUENCE [LARGE SCALE GENOMIC DNA]</scope>
    <source>
        <strain evidence="9 10">DSM 19138</strain>
    </source>
</reference>
<evidence type="ECO:0000256" key="3">
    <source>
        <dbReference type="ARBA" id="ARBA00022630"/>
    </source>
</evidence>
<dbReference type="PANTHER" id="PTHR11455">
    <property type="entry name" value="CRYPTOCHROME"/>
    <property type="match status" value="1"/>
</dbReference>
<keyword evidence="4 6" id="KW-0274">FAD</keyword>
<dbReference type="PRINTS" id="PR00147">
    <property type="entry name" value="DNAPHOTLYASE"/>
</dbReference>
<dbReference type="InterPro" id="IPR002081">
    <property type="entry name" value="Cryptochrome/DNA_photolyase_1"/>
</dbReference>
<evidence type="ECO:0000256" key="4">
    <source>
        <dbReference type="ARBA" id="ARBA00022827"/>
    </source>
</evidence>
<accession>A0A2T3NF79</accession>
<comment type="similarity">
    <text evidence="2">Belongs to the DNA photolyase class-1 family.</text>
</comment>
<dbReference type="Pfam" id="PF03441">
    <property type="entry name" value="FAD_binding_7"/>
    <property type="match status" value="1"/>
</dbReference>
<evidence type="ECO:0000259" key="8">
    <source>
        <dbReference type="PROSITE" id="PS51645"/>
    </source>
</evidence>
<feature type="binding site" evidence="6">
    <location>
        <position position="264"/>
    </location>
    <ligand>
        <name>FAD</name>
        <dbReference type="ChEBI" id="CHEBI:57692"/>
    </ligand>
</feature>
<dbReference type="InterPro" id="IPR036155">
    <property type="entry name" value="Crypto/Photolyase_N_sf"/>
</dbReference>
<dbReference type="GO" id="GO:0003677">
    <property type="term" value="F:DNA binding"/>
    <property type="evidence" value="ECO:0007669"/>
    <property type="project" value="TreeGrafter"/>
</dbReference>
<dbReference type="Gene3D" id="1.25.40.80">
    <property type="match status" value="1"/>
</dbReference>
<keyword evidence="9" id="KW-0456">Lyase</keyword>
<keyword evidence="3 6" id="KW-0285">Flavoprotein</keyword>
<dbReference type="SUPFAM" id="SSF48173">
    <property type="entry name" value="Cryptochrome/photolyase FAD-binding domain"/>
    <property type="match status" value="1"/>
</dbReference>
<evidence type="ECO:0000256" key="2">
    <source>
        <dbReference type="ARBA" id="ARBA00005862"/>
    </source>
</evidence>
<dbReference type="Pfam" id="PF00875">
    <property type="entry name" value="DNA_photolyase"/>
    <property type="match status" value="1"/>
</dbReference>
<dbReference type="GO" id="GO:0006950">
    <property type="term" value="P:response to stress"/>
    <property type="evidence" value="ECO:0007669"/>
    <property type="project" value="UniProtKB-ARBA"/>
</dbReference>
<name>A0A2T3NF79_9GAMM</name>
<dbReference type="InterPro" id="IPR014729">
    <property type="entry name" value="Rossmann-like_a/b/a_fold"/>
</dbReference>
<comment type="cofactor">
    <cofactor evidence="6">
        <name>FAD</name>
        <dbReference type="ChEBI" id="CHEBI:57692"/>
    </cofactor>
    <text evidence="6">Binds 1 FAD per subunit.</text>
</comment>
<comment type="cofactor">
    <cofactor evidence="1">
        <name>(6R)-5,10-methylene-5,6,7,8-tetrahydrofolate</name>
        <dbReference type="ChEBI" id="CHEBI:15636"/>
    </cofactor>
</comment>
<organism evidence="9 10">
    <name type="scientific">Photobacterium rosenbergii</name>
    <dbReference type="NCBI Taxonomy" id="294936"/>
    <lineage>
        <taxon>Bacteria</taxon>
        <taxon>Pseudomonadati</taxon>
        <taxon>Pseudomonadota</taxon>
        <taxon>Gammaproteobacteria</taxon>
        <taxon>Vibrionales</taxon>
        <taxon>Vibrionaceae</taxon>
        <taxon>Photobacterium</taxon>
    </lineage>
</organism>
<dbReference type="Gene3D" id="1.10.579.10">
    <property type="entry name" value="DNA Cyclobutane Dipyrimidine Photolyase, subunit A, domain 3"/>
    <property type="match status" value="1"/>
</dbReference>
<dbReference type="InterPro" id="IPR006050">
    <property type="entry name" value="DNA_photolyase_N"/>
</dbReference>
<dbReference type="InterPro" id="IPR005101">
    <property type="entry name" value="Cryptochr/Photolyase_FAD-bd"/>
</dbReference>
<keyword evidence="5 7" id="KW-0157">Chromophore</keyword>
<protein>
    <submittedName>
        <fullName evidence="9">Deoxyribodipyrimidine photolyase</fullName>
    </submittedName>
</protein>
<dbReference type="EMBL" id="PYMB01000003">
    <property type="protein sequence ID" value="PSW13210.1"/>
    <property type="molecule type" value="Genomic_DNA"/>
</dbReference>
<feature type="binding site" evidence="6">
    <location>
        <position position="213"/>
    </location>
    <ligand>
        <name>FAD</name>
        <dbReference type="ChEBI" id="CHEBI:57692"/>
    </ligand>
</feature>
<evidence type="ECO:0000256" key="1">
    <source>
        <dbReference type="ARBA" id="ARBA00001932"/>
    </source>
</evidence>
<dbReference type="InterPro" id="IPR018394">
    <property type="entry name" value="DNA_photolyase_1_CS_C"/>
</dbReference>
<evidence type="ECO:0000256" key="7">
    <source>
        <dbReference type="RuleBase" id="RU004182"/>
    </source>
</evidence>
<dbReference type="SUPFAM" id="SSF52425">
    <property type="entry name" value="Cryptochrome/photolyase, N-terminal domain"/>
    <property type="match status" value="1"/>
</dbReference>
<gene>
    <name evidence="9" type="ORF">C9J01_10165</name>
</gene>
<evidence type="ECO:0000256" key="6">
    <source>
        <dbReference type="PIRSR" id="PIRSR602081-1"/>
    </source>
</evidence>
<sequence>MDKPSIQIVWLKRDLRLQDHAPLQQASCNSDFPCLLLYIFEPMLLDNAHYSERHWRFVQQSLEQLNDQLVPYGGKVVTVRGEATSVFQTLKEQFNIQCVRSHQEIGLQCTFDRDREVANWCSQQGIQWLESPTGAVIRGATSRNGWDKHWKQYMRAPLENPSLDTLSFVTDTHLPPYTPPEHWINTNPSMQAGGEISAHHIMDSFFDSRGKGYAFGISSPSKSVDSCSRLSPYLAWGNLSLRQVYQAVLANWKKPGWRRSLAAFASRLHWHCHFIQKFESEIDMEQRPINRGYQTFPYEQDISSKLHAWKTGTTGYPLVDACMRCLLQTGYINFRMRAMLVSFLCHHLMVDWRNGVEHLASLFLDFEPGIHYPQFQMQAGVTGINTIRIYNPVKQSQEHDPEGCFIRHWVPEISMLPNELIHQPWQLTPMEQQMYQLVLGEDYPEPIVAIEHSGRKARELYWKWRKNTMVKQEATRILQLHVRTT</sequence>